<feature type="region of interest" description="Disordered" evidence="1">
    <location>
        <begin position="61"/>
        <end position="537"/>
    </location>
</feature>
<keyword evidence="3" id="KW-1185">Reference proteome</keyword>
<dbReference type="EMBL" id="JAODUO010000013">
    <property type="protein sequence ID" value="KAK2193423.1"/>
    <property type="molecule type" value="Genomic_DNA"/>
</dbReference>
<feature type="compositionally biased region" description="Basic and acidic residues" evidence="1">
    <location>
        <begin position="135"/>
        <end position="145"/>
    </location>
</feature>
<organism evidence="2 3">
    <name type="scientific">Ridgeia piscesae</name>
    <name type="common">Tubeworm</name>
    <dbReference type="NCBI Taxonomy" id="27915"/>
    <lineage>
        <taxon>Eukaryota</taxon>
        <taxon>Metazoa</taxon>
        <taxon>Spiralia</taxon>
        <taxon>Lophotrochozoa</taxon>
        <taxon>Annelida</taxon>
        <taxon>Polychaeta</taxon>
        <taxon>Sedentaria</taxon>
        <taxon>Canalipalpata</taxon>
        <taxon>Sabellida</taxon>
        <taxon>Siboglinidae</taxon>
        <taxon>Ridgeia</taxon>
    </lineage>
</organism>
<feature type="compositionally biased region" description="Polar residues" evidence="1">
    <location>
        <begin position="576"/>
        <end position="588"/>
    </location>
</feature>
<feature type="compositionally biased region" description="Basic and acidic residues" evidence="1">
    <location>
        <begin position="445"/>
        <end position="461"/>
    </location>
</feature>
<feature type="compositionally biased region" description="Acidic residues" evidence="1">
    <location>
        <begin position="813"/>
        <end position="822"/>
    </location>
</feature>
<feature type="compositionally biased region" description="Polar residues" evidence="1">
    <location>
        <begin position="776"/>
        <end position="790"/>
    </location>
</feature>
<feature type="region of interest" description="Disordered" evidence="1">
    <location>
        <begin position="643"/>
        <end position="669"/>
    </location>
</feature>
<evidence type="ECO:0000256" key="1">
    <source>
        <dbReference type="SAM" id="MobiDB-lite"/>
    </source>
</evidence>
<gene>
    <name evidence="2" type="ORF">NP493_13g09022</name>
</gene>
<feature type="region of interest" description="Disordered" evidence="1">
    <location>
        <begin position="576"/>
        <end position="630"/>
    </location>
</feature>
<feature type="region of interest" description="Disordered" evidence="1">
    <location>
        <begin position="689"/>
        <end position="822"/>
    </location>
</feature>
<evidence type="ECO:0000313" key="3">
    <source>
        <dbReference type="Proteomes" id="UP001209878"/>
    </source>
</evidence>
<feature type="compositionally biased region" description="Pro residues" evidence="1">
    <location>
        <begin position="594"/>
        <end position="614"/>
    </location>
</feature>
<feature type="compositionally biased region" description="Basic and acidic residues" evidence="1">
    <location>
        <begin position="192"/>
        <end position="206"/>
    </location>
</feature>
<evidence type="ECO:0000313" key="2">
    <source>
        <dbReference type="EMBL" id="KAK2193423.1"/>
    </source>
</evidence>
<dbReference type="AlphaFoldDB" id="A0AAD9PF72"/>
<feature type="compositionally biased region" description="Basic and acidic residues" evidence="1">
    <location>
        <begin position="269"/>
        <end position="305"/>
    </location>
</feature>
<proteinExistence type="predicted"/>
<reference evidence="2" key="1">
    <citation type="journal article" date="2023" name="Mol. Biol. Evol.">
        <title>Third-Generation Sequencing Reveals the Adaptive Role of the Epigenome in Three Deep-Sea Polychaetes.</title>
        <authorList>
            <person name="Perez M."/>
            <person name="Aroh O."/>
            <person name="Sun Y."/>
            <person name="Lan Y."/>
            <person name="Juniper S.K."/>
            <person name="Young C.R."/>
            <person name="Angers B."/>
            <person name="Qian P.Y."/>
        </authorList>
    </citation>
    <scope>NUCLEOTIDE SEQUENCE</scope>
    <source>
        <strain evidence="2">R07B-5</strain>
    </source>
</reference>
<feature type="compositionally biased region" description="Low complexity" evidence="1">
    <location>
        <begin position="434"/>
        <end position="444"/>
    </location>
</feature>
<comment type="caution">
    <text evidence="2">The sequence shown here is derived from an EMBL/GenBank/DDBJ whole genome shotgun (WGS) entry which is preliminary data.</text>
</comment>
<protein>
    <submittedName>
        <fullName evidence="2">Uncharacterized protein</fullName>
    </submittedName>
</protein>
<feature type="compositionally biased region" description="Basic and acidic residues" evidence="1">
    <location>
        <begin position="740"/>
        <end position="751"/>
    </location>
</feature>
<sequence length="822" mass="90962">MEGWDVSKVPSIPKAAPSALQAVPCAFKAVPGAPKADIEVTSSALALANIVHLEREFSEQLPHHRSDDDGGFCSNPRPVSLPLHGRAPYADDWGSAPSSDNSEHIPRTQAGQGSYPRQRQHQQPPQQVEPVNNRHIPDQAFKHNGDVQGRSTRNVDPRCTRSHSSQYGFKPDPQYPGEASMHHPGYPGPGSRDGREPQQSRGDQRYFPDPGYPEQQKTQRQAAAHPDRNGGFTGGSPPRAPVGHPDRTAPMQQQETRPVRGGLGSPRMQQDDRTPLREMSDNRLGGDRDQVYPGDAKQRRQDGGQRRAPPTTHGDWLSQNVDPASRRQNRNLGQPTGQYPGRPSASLPNHYMRPTVPAGQKHNTFNARDRRDDPRPPGGSARSPDGESSRLHTNRSPMSDGSSSYSSRSNQGRGREPVKKSLFGDQPPGGSTHQSPRSQQQSGRGDPRLGDPRHDDPRRYFEPLTIQDRANLRELESDATPDHCQRCHTRRDPLVTSQRESDAPPSPSSPQGRLHPGVGEVAVTPHPPGHAQCLPTLTSTPARTSHLQIPHHLTGETPASYNHFTGRHLHHTITSQVRHLHNTTTSQDAKYPSRNPPAKPTKPRPPQQSPPVVPPHGKKQQQGADSDSYPESYWAAKRNLEKKSERVRAADVMTSHSEALTTEPKEIEQRERNRLQKYIDRSFKRLSVGDGLPGQFNDTDKDRAMSSDDIFSESVHNRSASLGGALRQSERRAKSSTLTHEPDRYRFDDGAKQLSRSWRDLSSFSQTDGFPPHTGASMSQSLSKSHTELSPSGLEKLGKMQWETRISKSMDAMDSDTDDDNG</sequence>
<feature type="compositionally biased region" description="Polar residues" evidence="1">
    <location>
        <begin position="754"/>
        <end position="768"/>
    </location>
</feature>
<dbReference type="Proteomes" id="UP001209878">
    <property type="component" value="Unassembled WGS sequence"/>
</dbReference>
<feature type="compositionally biased region" description="Basic and acidic residues" evidence="1">
    <location>
        <begin position="470"/>
        <end position="493"/>
    </location>
</feature>
<name>A0AAD9PF72_RIDPI</name>
<feature type="compositionally biased region" description="Low complexity" evidence="1">
    <location>
        <begin position="395"/>
        <end position="412"/>
    </location>
</feature>
<accession>A0AAD9PF72</accession>